<keyword evidence="2" id="KW-1185">Reference proteome</keyword>
<dbReference type="Proteomes" id="UP000828739">
    <property type="component" value="Segment"/>
</dbReference>
<name>A0ABX9AGY9_9CAUD</name>
<organism evidence="1 2">
    <name type="scientific">Escherichia phage vB_EcoP-CHD5UKE1</name>
    <dbReference type="NCBI Taxonomy" id="2865805"/>
    <lineage>
        <taxon>Viruses</taxon>
        <taxon>Duplodnaviria</taxon>
        <taxon>Heunggongvirae</taxon>
        <taxon>Uroviricota</taxon>
        <taxon>Caudoviricetes</taxon>
        <taxon>Mktvariviridae</taxon>
        <taxon>Gordonclarkvirinae</taxon>
        <taxon>Kuravirus</taxon>
        <taxon>Kuravirus CHD5UKE1</taxon>
        <taxon>Kuravirus SU10</taxon>
    </lineage>
</organism>
<proteinExistence type="predicted"/>
<sequence length="33" mass="3689">MCLSEGYVRVFLINLLIQAYATPLGRACSNIRC</sequence>
<reference evidence="1 2" key="1">
    <citation type="submission" date="2021-05" db="EMBL/GenBank/DDBJ databases">
        <title>Naturally bred epsilon2 phages have an improved host range and effectivity in uropathogenic E. coli over their ancestor phages.</title>
        <authorList>
            <person name="Saez D."/>
            <person name="Loose M."/>
            <person name="Mutti M."/>
            <person name="Visram Z."/>
            <person name="Hitzenhammer E."/>
            <person name="Dippel D."/>
            <person name="Tisakova L."/>
            <person name="Schertler S."/>
            <person name="Wittmann J."/>
            <person name="Corsini L."/>
            <person name="Wagenlehner F."/>
        </authorList>
    </citation>
    <scope>NUCLEOTIDE SEQUENCE [LARGE SCALE GENOMIC DNA]</scope>
</reference>
<dbReference type="EMBL" id="MZ234028">
    <property type="protein sequence ID" value="QZI80617.1"/>
    <property type="molecule type" value="Genomic_DNA"/>
</dbReference>
<gene>
    <name evidence="1" type="ORF">CHD5UKE1_121</name>
</gene>
<accession>A0ABX9AGY9</accession>
<evidence type="ECO:0000313" key="1">
    <source>
        <dbReference type="EMBL" id="QZI80617.1"/>
    </source>
</evidence>
<protein>
    <submittedName>
        <fullName evidence="1">Uncharacterized protein</fullName>
    </submittedName>
</protein>
<evidence type="ECO:0000313" key="2">
    <source>
        <dbReference type="Proteomes" id="UP000828739"/>
    </source>
</evidence>